<evidence type="ECO:0000256" key="1">
    <source>
        <dbReference type="SAM" id="Phobius"/>
    </source>
</evidence>
<gene>
    <name evidence="2" type="ORF">SAMN05421637_0648</name>
</gene>
<name>A0A1H6V3Z1_9MICO</name>
<accession>A0A1H6V3Z1</accession>
<feature type="transmembrane region" description="Helical" evidence="1">
    <location>
        <begin position="12"/>
        <end position="33"/>
    </location>
</feature>
<organism evidence="2 3">
    <name type="scientific">Demequina mangrovi</name>
    <dbReference type="NCBI Taxonomy" id="1043493"/>
    <lineage>
        <taxon>Bacteria</taxon>
        <taxon>Bacillati</taxon>
        <taxon>Actinomycetota</taxon>
        <taxon>Actinomycetes</taxon>
        <taxon>Micrococcales</taxon>
        <taxon>Demequinaceae</taxon>
        <taxon>Demequina</taxon>
    </lineage>
</organism>
<proteinExistence type="predicted"/>
<dbReference type="RefSeq" id="WP_042212915.1">
    <property type="nucleotide sequence ID" value="NZ_BBLU01000002.1"/>
</dbReference>
<feature type="transmembrane region" description="Helical" evidence="1">
    <location>
        <begin position="185"/>
        <end position="206"/>
    </location>
</feature>
<feature type="transmembrane region" description="Helical" evidence="1">
    <location>
        <begin position="91"/>
        <end position="115"/>
    </location>
</feature>
<protein>
    <recommendedName>
        <fullName evidence="4">DUF1648 domain-containing protein</fullName>
    </recommendedName>
</protein>
<reference evidence="3" key="1">
    <citation type="submission" date="2016-10" db="EMBL/GenBank/DDBJ databases">
        <authorList>
            <person name="Varghese N."/>
        </authorList>
    </citation>
    <scope>NUCLEOTIDE SEQUENCE [LARGE SCALE GENOMIC DNA]</scope>
    <source>
        <strain evidence="3">DSM 24868</strain>
    </source>
</reference>
<dbReference type="Proteomes" id="UP000183315">
    <property type="component" value="Unassembled WGS sequence"/>
</dbReference>
<feature type="transmembrane region" description="Helical" evidence="1">
    <location>
        <begin position="127"/>
        <end position="149"/>
    </location>
</feature>
<feature type="transmembrane region" description="Helical" evidence="1">
    <location>
        <begin position="53"/>
        <end position="79"/>
    </location>
</feature>
<keyword evidence="1" id="KW-0472">Membrane</keyword>
<evidence type="ECO:0000313" key="2">
    <source>
        <dbReference type="EMBL" id="SEI98596.1"/>
    </source>
</evidence>
<dbReference type="OrthoDB" id="3178004at2"/>
<feature type="transmembrane region" description="Helical" evidence="1">
    <location>
        <begin position="212"/>
        <end position="235"/>
    </location>
</feature>
<sequence length="332" mass="33301">MAENDGAYGRAMTVGVVAPALLCAGAVVALLAMLGDVPDPVATHWSGSEPDGFASPTLVPVMTGLVGGVLPIALGASVLRSIRRGERGFVLRMLPAVALGLSVLMSVLMVGSIAMQRGLADAADAPSVLPVLAWGLGASLVAGAAGWLVQPRHVPTVHEAAPAQPIALAPGERAVWVGRSEMRPAALAAIIAGVAVAAIAAVANWVVGDTAVAIIVTALAVLLAVLAASLTVFHVRADASGLTVRSAARIIRMRVPAADVASVAVIQVSGLSQFGGYGIRQIPGATAVVMRSGPALEVTRRSGRRFVVTLDDAAMAAAVLAAVAEVADAAQD</sequence>
<keyword evidence="1" id="KW-0812">Transmembrane</keyword>
<evidence type="ECO:0008006" key="4">
    <source>
        <dbReference type="Google" id="ProtNLM"/>
    </source>
</evidence>
<dbReference type="EMBL" id="FNZI01000001">
    <property type="protein sequence ID" value="SEI98596.1"/>
    <property type="molecule type" value="Genomic_DNA"/>
</dbReference>
<keyword evidence="3" id="KW-1185">Reference proteome</keyword>
<dbReference type="eggNOG" id="ENOG5033VBA">
    <property type="taxonomic scope" value="Bacteria"/>
</dbReference>
<dbReference type="AlphaFoldDB" id="A0A1H6V3Z1"/>
<evidence type="ECO:0000313" key="3">
    <source>
        <dbReference type="Proteomes" id="UP000183315"/>
    </source>
</evidence>
<keyword evidence="1" id="KW-1133">Transmembrane helix</keyword>
<dbReference type="STRING" id="1043493.SAMN05421637_0648"/>